<reference evidence="1" key="1">
    <citation type="journal article" date="2019" name="Database">
        <title>The radish genome database (RadishGD): an integrated information resource for radish genomics.</title>
        <authorList>
            <person name="Yu H.J."/>
            <person name="Baek S."/>
            <person name="Lee Y.J."/>
            <person name="Cho A."/>
            <person name="Mun J.H."/>
        </authorList>
    </citation>
    <scope>NUCLEOTIDE SEQUENCE [LARGE SCALE GENOMIC DNA]</scope>
    <source>
        <strain evidence="1">cv. WK10039</strain>
    </source>
</reference>
<dbReference type="KEGG" id="rsz:108857783"/>
<dbReference type="GeneID" id="108857783"/>
<evidence type="ECO:0000313" key="1">
    <source>
        <dbReference type="Proteomes" id="UP000504610"/>
    </source>
</evidence>
<dbReference type="OrthoDB" id="687843at2759"/>
<sequence>MSQNHHHAHTVQTTGASRKRKDTTESGLDIDPRATPAASNWVLAGYMAHEFLTCGTMLGRKLYPGWAEVGPLDTPSPQQQHREVKKKKTDQSYSDVSSVFKTDGIHIPGVVNPTQLAKWIQM</sequence>
<accession>A0A6J0NU93</accession>
<organism evidence="1 2">
    <name type="scientific">Raphanus sativus</name>
    <name type="common">Radish</name>
    <name type="synonym">Raphanus raphanistrum var. sativus</name>
    <dbReference type="NCBI Taxonomy" id="3726"/>
    <lineage>
        <taxon>Eukaryota</taxon>
        <taxon>Viridiplantae</taxon>
        <taxon>Streptophyta</taxon>
        <taxon>Embryophyta</taxon>
        <taxon>Tracheophyta</taxon>
        <taxon>Spermatophyta</taxon>
        <taxon>Magnoliopsida</taxon>
        <taxon>eudicotyledons</taxon>
        <taxon>Gunneridae</taxon>
        <taxon>Pentapetalae</taxon>
        <taxon>rosids</taxon>
        <taxon>malvids</taxon>
        <taxon>Brassicales</taxon>
        <taxon>Brassicaceae</taxon>
        <taxon>Brassiceae</taxon>
        <taxon>Raphanus</taxon>
    </lineage>
</organism>
<dbReference type="PANTHER" id="PTHR34657:SF4">
    <property type="entry name" value="EMBRYO SAC DEVELOPMENT ARREST 6"/>
    <property type="match status" value="1"/>
</dbReference>
<dbReference type="Proteomes" id="UP000504610">
    <property type="component" value="Chromosome 5"/>
</dbReference>
<name>A0A6J0NU93_RAPSA</name>
<protein>
    <submittedName>
        <fullName evidence="2">Uncharacterized protein LOC108857783</fullName>
    </submittedName>
</protein>
<reference evidence="2" key="2">
    <citation type="submission" date="2025-08" db="UniProtKB">
        <authorList>
            <consortium name="RefSeq"/>
        </authorList>
    </citation>
    <scope>IDENTIFICATION</scope>
    <source>
        <tissue evidence="2">Leaf</tissue>
    </source>
</reference>
<evidence type="ECO:0000313" key="2">
    <source>
        <dbReference type="RefSeq" id="XP_018487298.1"/>
    </source>
</evidence>
<dbReference type="RefSeq" id="XP_018487298.1">
    <property type="nucleotide sequence ID" value="XM_018631796.2"/>
</dbReference>
<dbReference type="AlphaFoldDB" id="A0A6J0NU93"/>
<gene>
    <name evidence="2" type="primary">LOC108857783</name>
</gene>
<dbReference type="PANTHER" id="PTHR34657">
    <property type="entry name" value="EMBRYO SAC DEVELOPMENT ARREST 6"/>
    <property type="match status" value="1"/>
</dbReference>
<proteinExistence type="predicted"/>
<keyword evidence="1" id="KW-1185">Reference proteome</keyword>